<dbReference type="Pfam" id="PF01297">
    <property type="entry name" value="ZnuA"/>
    <property type="match status" value="1"/>
</dbReference>
<dbReference type="InterPro" id="IPR006128">
    <property type="entry name" value="Lipoprotein_PsaA-like"/>
</dbReference>
<evidence type="ECO:0000256" key="2">
    <source>
        <dbReference type="ARBA" id="ARBA00022448"/>
    </source>
</evidence>
<accession>A0A3N1XB74</accession>
<dbReference type="AlphaFoldDB" id="A0A3N1XB74"/>
<evidence type="ECO:0000256" key="5">
    <source>
        <dbReference type="RuleBase" id="RU003512"/>
    </source>
</evidence>
<dbReference type="GO" id="GO:0046872">
    <property type="term" value="F:metal ion binding"/>
    <property type="evidence" value="ECO:0007669"/>
    <property type="project" value="UniProtKB-KW"/>
</dbReference>
<evidence type="ECO:0000313" key="7">
    <source>
        <dbReference type="Proteomes" id="UP000273083"/>
    </source>
</evidence>
<dbReference type="PRINTS" id="PR00690">
    <property type="entry name" value="ADHESNFAMILY"/>
</dbReference>
<evidence type="ECO:0000256" key="4">
    <source>
        <dbReference type="ARBA" id="ARBA00022729"/>
    </source>
</evidence>
<reference evidence="6 7" key="1">
    <citation type="submission" date="2018-11" db="EMBL/GenBank/DDBJ databases">
        <title>Genomic Encyclopedia of Type Strains, Phase IV (KMG-IV): sequencing the most valuable type-strain genomes for metagenomic binning, comparative biology and taxonomic classification.</title>
        <authorList>
            <person name="Goeker M."/>
        </authorList>
    </citation>
    <scope>NUCLEOTIDE SEQUENCE [LARGE SCALE GENOMIC DNA]</scope>
    <source>
        <strain evidence="6 7">DSM 26537</strain>
    </source>
</reference>
<evidence type="ECO:0000313" key="6">
    <source>
        <dbReference type="EMBL" id="ROR23965.1"/>
    </source>
</evidence>
<keyword evidence="3" id="KW-0479">Metal-binding</keyword>
<name>A0A3N1XB74_9FIRM</name>
<dbReference type="InterPro" id="IPR050492">
    <property type="entry name" value="Bact_metal-bind_prot9"/>
</dbReference>
<dbReference type="PANTHER" id="PTHR42953:SF1">
    <property type="entry name" value="METAL-BINDING PROTEIN HI_0362-RELATED"/>
    <property type="match status" value="1"/>
</dbReference>
<dbReference type="GO" id="GO:0030001">
    <property type="term" value="P:metal ion transport"/>
    <property type="evidence" value="ECO:0007669"/>
    <property type="project" value="InterPro"/>
</dbReference>
<dbReference type="PRINTS" id="PR00691">
    <property type="entry name" value="ADHESINB"/>
</dbReference>
<dbReference type="Proteomes" id="UP000273083">
    <property type="component" value="Unassembled WGS sequence"/>
</dbReference>
<dbReference type="Gene3D" id="3.40.50.1980">
    <property type="entry name" value="Nitrogenase molybdenum iron protein domain"/>
    <property type="match status" value="2"/>
</dbReference>
<dbReference type="InterPro" id="IPR006127">
    <property type="entry name" value="ZnuA-like"/>
</dbReference>
<comment type="similarity">
    <text evidence="5">Belongs to the bacterial solute-binding protein 9 family.</text>
</comment>
<comment type="caution">
    <text evidence="6">The sequence shown here is derived from an EMBL/GenBank/DDBJ whole genome shotgun (WGS) entry which is preliminary data.</text>
</comment>
<dbReference type="PANTHER" id="PTHR42953">
    <property type="entry name" value="HIGH-AFFINITY ZINC UPTAKE SYSTEM PROTEIN ZNUA-RELATED"/>
    <property type="match status" value="1"/>
</dbReference>
<dbReference type="GO" id="GO:0007155">
    <property type="term" value="P:cell adhesion"/>
    <property type="evidence" value="ECO:0007669"/>
    <property type="project" value="InterPro"/>
</dbReference>
<dbReference type="EMBL" id="RJVG01000012">
    <property type="protein sequence ID" value="ROR23965.1"/>
    <property type="molecule type" value="Genomic_DNA"/>
</dbReference>
<evidence type="ECO:0000256" key="1">
    <source>
        <dbReference type="ARBA" id="ARBA00004196"/>
    </source>
</evidence>
<dbReference type="OrthoDB" id="9810636at2"/>
<dbReference type="SUPFAM" id="SSF53807">
    <property type="entry name" value="Helical backbone' metal receptor"/>
    <property type="match status" value="1"/>
</dbReference>
<keyword evidence="2 5" id="KW-0813">Transport</keyword>
<dbReference type="GO" id="GO:0030313">
    <property type="term" value="C:cell envelope"/>
    <property type="evidence" value="ECO:0007669"/>
    <property type="project" value="UniProtKB-SubCell"/>
</dbReference>
<dbReference type="RefSeq" id="WP_123610577.1">
    <property type="nucleotide sequence ID" value="NZ_RJVG01000012.1"/>
</dbReference>
<evidence type="ECO:0000256" key="3">
    <source>
        <dbReference type="ARBA" id="ARBA00022723"/>
    </source>
</evidence>
<comment type="subcellular location">
    <subcellularLocation>
        <location evidence="1">Cell envelope</location>
    </subcellularLocation>
</comment>
<protein>
    <submittedName>
        <fullName evidence="6">Manganese/zinc/iron transport system substrate-binding protein</fullName>
    </submittedName>
</protein>
<organism evidence="6 7">
    <name type="scientific">Mobilisporobacter senegalensis</name>
    <dbReference type="NCBI Taxonomy" id="1329262"/>
    <lineage>
        <taxon>Bacteria</taxon>
        <taxon>Bacillati</taxon>
        <taxon>Bacillota</taxon>
        <taxon>Clostridia</taxon>
        <taxon>Lachnospirales</taxon>
        <taxon>Lachnospiraceae</taxon>
        <taxon>Mobilisporobacter</taxon>
    </lineage>
</organism>
<keyword evidence="7" id="KW-1185">Reference proteome</keyword>
<proteinExistence type="inferred from homology"/>
<sequence>MFRKFINLIGLGLILSLILTGCQNAVSVKDSDTLNIVATTTMLADLAEVIGQEHVAVNGLMGPGIDPHLYQASAGDVTRMQEADIVVYNGLHLEGKMGEIFESLTDRGSTVICIEDGIQEEDLLSWAEDTSVHDPHIWFDVSLWKDAAQIVADKLSEADPGHEKDYAENLKSYLIELDDLDAYMKNRVSELPKEQRILITAHDAFSYFGRAYGFEVRGLQGISTDAEAGTGDVSNLASFITEKKIKAIFVESSVPPKTIEALQAAVKANGFDVAIGGQLYSDSLGSEDSDANTYILTVKSNIDTIVDALK</sequence>
<keyword evidence="4" id="KW-0732">Signal</keyword>
<dbReference type="PROSITE" id="PS51257">
    <property type="entry name" value="PROKAR_LIPOPROTEIN"/>
    <property type="match status" value="1"/>
</dbReference>
<gene>
    <name evidence="6" type="ORF">EDD66_11296</name>
</gene>
<dbReference type="InterPro" id="IPR006129">
    <property type="entry name" value="AdhesinB"/>
</dbReference>